<organism evidence="1 2">
    <name type="scientific">Paraburkholderia megapolitana</name>
    <dbReference type="NCBI Taxonomy" id="420953"/>
    <lineage>
        <taxon>Bacteria</taxon>
        <taxon>Pseudomonadati</taxon>
        <taxon>Pseudomonadota</taxon>
        <taxon>Betaproteobacteria</taxon>
        <taxon>Burkholderiales</taxon>
        <taxon>Burkholderiaceae</taxon>
        <taxon>Paraburkholderia</taxon>
    </lineage>
</organism>
<reference evidence="1 2" key="1">
    <citation type="submission" date="2016-10" db="EMBL/GenBank/DDBJ databases">
        <authorList>
            <person name="de Groot N.N."/>
        </authorList>
    </citation>
    <scope>NUCLEOTIDE SEQUENCE [LARGE SCALE GENOMIC DNA]</scope>
    <source>
        <strain evidence="1 2">LMG 23650</strain>
    </source>
</reference>
<sequence>MADEHASNGVAAACPTTGMIFSVADAARHGNAARPQPLSGSNAAHTADHAVTRATHRRVVDLVTFVTQCSASRSGVDVTTDQTGRQRRLRSRSRASGFGRGLRVAGGGCCRGAGSFAGCGRASRRRKSWTMRANGAGHDEPREMNRIYRSTHYRLRTDAINGGARSIFALQAPAQWAKQRALFHGAYCALRSRSKTFAGRVLISRNPTPSRCNARRTALT</sequence>
<protein>
    <submittedName>
        <fullName evidence="1">Uncharacterized protein</fullName>
    </submittedName>
</protein>
<dbReference type="AlphaFoldDB" id="A0A1I3V8L4"/>
<evidence type="ECO:0000313" key="1">
    <source>
        <dbReference type="EMBL" id="SFJ91824.1"/>
    </source>
</evidence>
<proteinExistence type="predicted"/>
<dbReference type="EMBL" id="FOQU01000013">
    <property type="protein sequence ID" value="SFJ91824.1"/>
    <property type="molecule type" value="Genomic_DNA"/>
</dbReference>
<accession>A0A1I3V8L4</accession>
<dbReference type="Proteomes" id="UP000199548">
    <property type="component" value="Unassembled WGS sequence"/>
</dbReference>
<name>A0A1I3V8L4_9BURK</name>
<gene>
    <name evidence="1" type="ORF">SAMN05192543_11379</name>
</gene>
<evidence type="ECO:0000313" key="2">
    <source>
        <dbReference type="Proteomes" id="UP000199548"/>
    </source>
</evidence>
<dbReference type="STRING" id="420953.SAMN05192543_11379"/>
<keyword evidence="2" id="KW-1185">Reference proteome</keyword>